<feature type="region of interest" description="Disordered" evidence="1">
    <location>
        <begin position="71"/>
        <end position="99"/>
    </location>
</feature>
<organism evidence="2 3">
    <name type="scientific">Zoarces viviparus</name>
    <name type="common">Viviparous eelpout</name>
    <name type="synonym">Blennius viviparus</name>
    <dbReference type="NCBI Taxonomy" id="48416"/>
    <lineage>
        <taxon>Eukaryota</taxon>
        <taxon>Metazoa</taxon>
        <taxon>Chordata</taxon>
        <taxon>Craniata</taxon>
        <taxon>Vertebrata</taxon>
        <taxon>Euteleostomi</taxon>
        <taxon>Actinopterygii</taxon>
        <taxon>Neopterygii</taxon>
        <taxon>Teleostei</taxon>
        <taxon>Neoteleostei</taxon>
        <taxon>Acanthomorphata</taxon>
        <taxon>Eupercaria</taxon>
        <taxon>Perciformes</taxon>
        <taxon>Cottioidei</taxon>
        <taxon>Zoarcales</taxon>
        <taxon>Zoarcidae</taxon>
        <taxon>Zoarcinae</taxon>
        <taxon>Zoarces</taxon>
    </lineage>
</organism>
<dbReference type="AlphaFoldDB" id="A0AAW1F2L3"/>
<dbReference type="EMBL" id="JBCEZU010000111">
    <property type="protein sequence ID" value="KAK9528757.1"/>
    <property type="molecule type" value="Genomic_DNA"/>
</dbReference>
<evidence type="ECO:0000313" key="2">
    <source>
        <dbReference type="EMBL" id="KAK9528757.1"/>
    </source>
</evidence>
<gene>
    <name evidence="2" type="ORF">VZT92_012903</name>
</gene>
<comment type="caution">
    <text evidence="2">The sequence shown here is derived from an EMBL/GenBank/DDBJ whole genome shotgun (WGS) entry which is preliminary data.</text>
</comment>
<proteinExistence type="predicted"/>
<name>A0AAW1F2L3_ZOAVI</name>
<evidence type="ECO:0000313" key="3">
    <source>
        <dbReference type="Proteomes" id="UP001488805"/>
    </source>
</evidence>
<keyword evidence="3" id="KW-1185">Reference proteome</keyword>
<sequence length="99" mass="10689">MMSGLVTPPSSSVVCQRKRRAAWPEQVALPGFSGPPIGQQSTPSDTGHFLLGDSLRGMPLWTEAPRWKTSQLPCCHRRPPDPATPDGQDGGGLPKCLWI</sequence>
<protein>
    <submittedName>
        <fullName evidence="2">Uncharacterized protein</fullName>
    </submittedName>
</protein>
<evidence type="ECO:0000256" key="1">
    <source>
        <dbReference type="SAM" id="MobiDB-lite"/>
    </source>
</evidence>
<reference evidence="2 3" key="1">
    <citation type="journal article" date="2024" name="Genome Biol. Evol.">
        <title>Chromosome-level genome assembly of the viviparous eelpout Zoarces viviparus.</title>
        <authorList>
            <person name="Fuhrmann N."/>
            <person name="Brasseur M.V."/>
            <person name="Bakowski C.E."/>
            <person name="Podsiadlowski L."/>
            <person name="Prost S."/>
            <person name="Krehenwinkel H."/>
            <person name="Mayer C."/>
        </authorList>
    </citation>
    <scope>NUCLEOTIDE SEQUENCE [LARGE SCALE GENOMIC DNA]</scope>
    <source>
        <strain evidence="2">NO-MEL_2022_Ind0_liver</strain>
    </source>
</reference>
<accession>A0AAW1F2L3</accession>
<dbReference type="Proteomes" id="UP001488805">
    <property type="component" value="Unassembled WGS sequence"/>
</dbReference>